<dbReference type="Proteomes" id="UP001433268">
    <property type="component" value="Unassembled WGS sequence"/>
</dbReference>
<keyword evidence="2 4" id="KW-0863">Zinc-finger</keyword>
<comment type="caution">
    <text evidence="6">The sequence shown here is derived from an EMBL/GenBank/DDBJ whole genome shotgun (WGS) entry which is preliminary data.</text>
</comment>
<dbReference type="GeneID" id="92037931"/>
<keyword evidence="7" id="KW-1185">Reference proteome</keyword>
<evidence type="ECO:0000256" key="3">
    <source>
        <dbReference type="ARBA" id="ARBA00022833"/>
    </source>
</evidence>
<proteinExistence type="predicted"/>
<reference evidence="6 7" key="1">
    <citation type="submission" date="2023-01" db="EMBL/GenBank/DDBJ databases">
        <title>Analysis of 21 Apiospora genomes using comparative genomics revels a genus with tremendous synthesis potential of carbohydrate active enzymes and secondary metabolites.</title>
        <authorList>
            <person name="Sorensen T."/>
        </authorList>
    </citation>
    <scope>NUCLEOTIDE SEQUENCE [LARGE SCALE GENOMIC DNA]</scope>
    <source>
        <strain evidence="6 7">CBS 114990</strain>
    </source>
</reference>
<dbReference type="SUPFAM" id="SSF144232">
    <property type="entry name" value="HIT/MYND zinc finger-like"/>
    <property type="match status" value="1"/>
</dbReference>
<dbReference type="EMBL" id="JAQQWN010000002">
    <property type="protein sequence ID" value="KAK8093871.1"/>
    <property type="molecule type" value="Genomic_DNA"/>
</dbReference>
<dbReference type="RefSeq" id="XP_066674644.1">
    <property type="nucleotide sequence ID" value="XM_066804871.1"/>
</dbReference>
<dbReference type="PROSITE" id="PS50865">
    <property type="entry name" value="ZF_MYND_2"/>
    <property type="match status" value="1"/>
</dbReference>
<evidence type="ECO:0000259" key="5">
    <source>
        <dbReference type="PROSITE" id="PS50865"/>
    </source>
</evidence>
<accession>A0ABR1XB42</accession>
<keyword evidence="3" id="KW-0862">Zinc</keyword>
<dbReference type="Gene3D" id="6.10.140.2220">
    <property type="match status" value="1"/>
</dbReference>
<dbReference type="InterPro" id="IPR002893">
    <property type="entry name" value="Znf_MYND"/>
</dbReference>
<name>A0ABR1XB42_9PEZI</name>
<gene>
    <name evidence="6" type="ORF">PG997_000556</name>
</gene>
<evidence type="ECO:0000256" key="1">
    <source>
        <dbReference type="ARBA" id="ARBA00022723"/>
    </source>
</evidence>
<protein>
    <recommendedName>
        <fullName evidence="5">MYND-type domain-containing protein</fullName>
    </recommendedName>
</protein>
<evidence type="ECO:0000313" key="7">
    <source>
        <dbReference type="Proteomes" id="UP001433268"/>
    </source>
</evidence>
<evidence type="ECO:0000256" key="4">
    <source>
        <dbReference type="PROSITE-ProRule" id="PRU00134"/>
    </source>
</evidence>
<feature type="domain" description="MYND-type" evidence="5">
    <location>
        <begin position="11"/>
        <end position="58"/>
    </location>
</feature>
<dbReference type="Pfam" id="PF01753">
    <property type="entry name" value="zf-MYND"/>
    <property type="match status" value="1"/>
</dbReference>
<evidence type="ECO:0000313" key="6">
    <source>
        <dbReference type="EMBL" id="KAK8093871.1"/>
    </source>
</evidence>
<evidence type="ECO:0000256" key="2">
    <source>
        <dbReference type="ARBA" id="ARBA00022771"/>
    </source>
</evidence>
<organism evidence="6 7">
    <name type="scientific">Apiospora hydei</name>
    <dbReference type="NCBI Taxonomy" id="1337664"/>
    <lineage>
        <taxon>Eukaryota</taxon>
        <taxon>Fungi</taxon>
        <taxon>Dikarya</taxon>
        <taxon>Ascomycota</taxon>
        <taxon>Pezizomycotina</taxon>
        <taxon>Sordariomycetes</taxon>
        <taxon>Xylariomycetidae</taxon>
        <taxon>Amphisphaeriales</taxon>
        <taxon>Apiosporaceae</taxon>
        <taxon>Apiospora</taxon>
    </lineage>
</organism>
<sequence length="329" mass="37036">MAASQDVVGQCAHCGGNASLNCSGCLRAPEYEIGDVKQTKYCGRECQTAHWPSHKAYCSPMRKRQKLLRAARLLKAVLLVYRECTFDLDIKRIALNDGVLQLHQNLRPASARRQYRQFPSELANSLEQKEAVLANNQCTTALALFGSLAKKLLSNFTSSIETFDLHIKSPAVRTQLVPGPDSAVCPHSVLKVGLGSESWVLDPAGCQYGFREVLVPYNKYLRGKQGTITAEPEPYSWTETKDLDFFETLPFMNTTTAQRADRAEERRIRLHYASFVEERFGIRQQQPGAVKGLLECKPEDFGGQLGGLMEDLRKHMMSYMEKHGLYKQR</sequence>
<keyword evidence="1" id="KW-0479">Metal-binding</keyword>